<dbReference type="InterPro" id="IPR007197">
    <property type="entry name" value="rSAM"/>
</dbReference>
<comment type="cofactor">
    <cofactor evidence="1">
        <name>[4Fe-4S] cluster</name>
        <dbReference type="ChEBI" id="CHEBI:49883"/>
    </cofactor>
</comment>
<keyword evidence="2" id="KW-0489">Methyltransferase</keyword>
<evidence type="ECO:0000256" key="1">
    <source>
        <dbReference type="ARBA" id="ARBA00001966"/>
    </source>
</evidence>
<evidence type="ECO:0000313" key="9">
    <source>
        <dbReference type="EMBL" id="MVM35350.1"/>
    </source>
</evidence>
<proteinExistence type="predicted"/>
<dbReference type="InterPro" id="IPR034466">
    <property type="entry name" value="Methyltransferase_Class_B"/>
</dbReference>
<dbReference type="EMBL" id="WPIN01000022">
    <property type="protein sequence ID" value="MVM35350.1"/>
    <property type="molecule type" value="Genomic_DNA"/>
</dbReference>
<reference evidence="9 10" key="1">
    <citation type="submission" date="2019-12" db="EMBL/GenBank/DDBJ databases">
        <title>Spirosoma sp. HMF4905 genome sequencing and assembly.</title>
        <authorList>
            <person name="Kang H."/>
            <person name="Cha I."/>
            <person name="Kim H."/>
            <person name="Joh K."/>
        </authorList>
    </citation>
    <scope>NUCLEOTIDE SEQUENCE [LARGE SCALE GENOMIC DNA]</scope>
    <source>
        <strain evidence="9 10">HMF4905</strain>
    </source>
</reference>
<dbReference type="SFLD" id="SFLDG01082">
    <property type="entry name" value="B12-binding_domain_containing"/>
    <property type="match status" value="1"/>
</dbReference>
<dbReference type="Gene3D" id="3.40.50.280">
    <property type="entry name" value="Cobalamin-binding domain"/>
    <property type="match status" value="1"/>
</dbReference>
<evidence type="ECO:0000259" key="8">
    <source>
        <dbReference type="PROSITE" id="PS51918"/>
    </source>
</evidence>
<evidence type="ECO:0000256" key="5">
    <source>
        <dbReference type="ARBA" id="ARBA00022723"/>
    </source>
</evidence>
<dbReference type="InterPro" id="IPR051198">
    <property type="entry name" value="BchE-like"/>
</dbReference>
<dbReference type="InterPro" id="IPR006638">
    <property type="entry name" value="Elp3/MiaA/NifB-like_rSAM"/>
</dbReference>
<dbReference type="Gene3D" id="3.80.30.20">
    <property type="entry name" value="tm_1862 like domain"/>
    <property type="match status" value="1"/>
</dbReference>
<accession>A0A7K1SNH4</accession>
<dbReference type="GO" id="GO:0046872">
    <property type="term" value="F:metal ion binding"/>
    <property type="evidence" value="ECO:0007669"/>
    <property type="project" value="UniProtKB-KW"/>
</dbReference>
<evidence type="ECO:0000256" key="4">
    <source>
        <dbReference type="ARBA" id="ARBA00022691"/>
    </source>
</evidence>
<evidence type="ECO:0000256" key="6">
    <source>
        <dbReference type="ARBA" id="ARBA00023004"/>
    </source>
</evidence>
<evidence type="ECO:0000313" key="10">
    <source>
        <dbReference type="Proteomes" id="UP000436006"/>
    </source>
</evidence>
<keyword evidence="7" id="KW-0411">Iron-sulfur</keyword>
<dbReference type="GO" id="GO:0051539">
    <property type="term" value="F:4 iron, 4 sulfur cluster binding"/>
    <property type="evidence" value="ECO:0007669"/>
    <property type="project" value="UniProtKB-KW"/>
</dbReference>
<name>A0A7K1SNH4_9BACT</name>
<keyword evidence="6" id="KW-0408">Iron</keyword>
<dbReference type="InterPro" id="IPR023404">
    <property type="entry name" value="rSAM_horseshoe"/>
</dbReference>
<protein>
    <submittedName>
        <fullName evidence="9">Radical SAM protein</fullName>
    </submittedName>
</protein>
<dbReference type="GO" id="GO:0005829">
    <property type="term" value="C:cytosol"/>
    <property type="evidence" value="ECO:0007669"/>
    <property type="project" value="TreeGrafter"/>
</dbReference>
<comment type="caution">
    <text evidence="9">The sequence shown here is derived from an EMBL/GenBank/DDBJ whole genome shotgun (WGS) entry which is preliminary data.</text>
</comment>
<dbReference type="AlphaFoldDB" id="A0A7K1SNH4"/>
<keyword evidence="10" id="KW-1185">Reference proteome</keyword>
<dbReference type="SFLD" id="SFLDS00029">
    <property type="entry name" value="Radical_SAM"/>
    <property type="match status" value="1"/>
</dbReference>
<keyword evidence="3" id="KW-0808">Transferase</keyword>
<evidence type="ECO:0000256" key="2">
    <source>
        <dbReference type="ARBA" id="ARBA00022603"/>
    </source>
</evidence>
<gene>
    <name evidence="9" type="ORF">GO755_35335</name>
</gene>
<dbReference type="PANTHER" id="PTHR43409:SF7">
    <property type="entry name" value="BLL1977 PROTEIN"/>
    <property type="match status" value="1"/>
</dbReference>
<dbReference type="PROSITE" id="PS51918">
    <property type="entry name" value="RADICAL_SAM"/>
    <property type="match status" value="1"/>
</dbReference>
<feature type="domain" description="Radical SAM core" evidence="8">
    <location>
        <begin position="198"/>
        <end position="416"/>
    </location>
</feature>
<sequence>MKPKLLFSNTYFYRFDQKQWESKKPYPPYGTMLAASIMREAGFDVSLFDTNLAKSPLEINTVLNTFKPDYLIIVDDNFNYLSKMCLTVMREACFELIRLGKLAGCKVFVNSADATDHFDKYLQHGADVVLLGEAEQTLVQLLNNDLQNLETINGVAFLKDDLITQTKKTNSVEVFDNYPLPAWDLVNLSAYQTIWQKEQGYFSLNIATTRGCPFKCNWCAKPIYGNRYNSRSPQSVADELAYLMNLGATHFWICDDIFGLKPGWVKEFKKILQANKLKPRLKIQSRADLLVKEDTIQDLVDAGLDEVWLGAESGSQRILDAMDKGITINEIEKSTKLLNEKGVKVAFFIQYGYLGEQWEDIQKTLSMIKKLLPSDIGISVSYPLPGTVFYEKVKAQLKNKQNWKNSNDLDMMYRGTFSPGFYRQLHKHTHRVYRKEQALRNLANTSIKTALKIPYLWIREQLSTRKMAILLNRELRTNQI</sequence>
<organism evidence="9 10">
    <name type="scientific">Spirosoma arboris</name>
    <dbReference type="NCBI Taxonomy" id="2682092"/>
    <lineage>
        <taxon>Bacteria</taxon>
        <taxon>Pseudomonadati</taxon>
        <taxon>Bacteroidota</taxon>
        <taxon>Cytophagia</taxon>
        <taxon>Cytophagales</taxon>
        <taxon>Cytophagaceae</taxon>
        <taxon>Spirosoma</taxon>
    </lineage>
</organism>
<dbReference type="InterPro" id="IPR058240">
    <property type="entry name" value="rSAM_sf"/>
</dbReference>
<dbReference type="CDD" id="cd01335">
    <property type="entry name" value="Radical_SAM"/>
    <property type="match status" value="1"/>
</dbReference>
<dbReference type="SFLD" id="SFLDG01123">
    <property type="entry name" value="methyltransferase_(Class_B)"/>
    <property type="match status" value="1"/>
</dbReference>
<dbReference type="GO" id="GO:0003824">
    <property type="term" value="F:catalytic activity"/>
    <property type="evidence" value="ECO:0007669"/>
    <property type="project" value="InterPro"/>
</dbReference>
<dbReference type="SMART" id="SM00729">
    <property type="entry name" value="Elp3"/>
    <property type="match status" value="1"/>
</dbReference>
<evidence type="ECO:0000256" key="3">
    <source>
        <dbReference type="ARBA" id="ARBA00022679"/>
    </source>
</evidence>
<dbReference type="PANTHER" id="PTHR43409">
    <property type="entry name" value="ANAEROBIC MAGNESIUM-PROTOPORPHYRIN IX MONOMETHYL ESTER CYCLASE-RELATED"/>
    <property type="match status" value="1"/>
</dbReference>
<evidence type="ECO:0000256" key="7">
    <source>
        <dbReference type="ARBA" id="ARBA00023014"/>
    </source>
</evidence>
<dbReference type="Proteomes" id="UP000436006">
    <property type="component" value="Unassembled WGS sequence"/>
</dbReference>
<dbReference type="SUPFAM" id="SSF102114">
    <property type="entry name" value="Radical SAM enzymes"/>
    <property type="match status" value="1"/>
</dbReference>
<keyword evidence="5" id="KW-0479">Metal-binding</keyword>
<dbReference type="RefSeq" id="WP_157590162.1">
    <property type="nucleotide sequence ID" value="NZ_WPIN01000022.1"/>
</dbReference>
<keyword evidence="4" id="KW-0949">S-adenosyl-L-methionine</keyword>
<dbReference type="Pfam" id="PF04055">
    <property type="entry name" value="Radical_SAM"/>
    <property type="match status" value="1"/>
</dbReference>